<reference evidence="1 2" key="2">
    <citation type="journal article" date="2022" name="Mol. Ecol. Resour.">
        <title>The genomes of chicory, endive, great burdock and yacon provide insights into Asteraceae paleo-polyploidization history and plant inulin production.</title>
        <authorList>
            <person name="Fan W."/>
            <person name="Wang S."/>
            <person name="Wang H."/>
            <person name="Wang A."/>
            <person name="Jiang F."/>
            <person name="Liu H."/>
            <person name="Zhao H."/>
            <person name="Xu D."/>
            <person name="Zhang Y."/>
        </authorList>
    </citation>
    <scope>NUCLEOTIDE SEQUENCE [LARGE SCALE GENOMIC DNA]</scope>
    <source>
        <strain evidence="2">cv. Niubang</strain>
    </source>
</reference>
<protein>
    <submittedName>
        <fullName evidence="1">Uncharacterized protein</fullName>
    </submittedName>
</protein>
<evidence type="ECO:0000313" key="2">
    <source>
        <dbReference type="Proteomes" id="UP001055879"/>
    </source>
</evidence>
<sequence>MRVLIQESKDRNETSKAVVTVVTSFWASKVVRRRWCRRLWHSREPRLVGRQRGVTPGNSQVSGMFWVGAIVPGDCAIGTIAGGTNAKGVPWAERCQRLCHAMVPWHYRRVCTVGVGTFAIVICDNAHGTIAGHYRPRGLASSLGGCSLGAPPGWYVPRPPPLEKFPLRSDLQVCPAFGVFLVKGIKVLAARLLGKFRCFGQELGDFGT</sequence>
<dbReference type="EMBL" id="CM042049">
    <property type="protein sequence ID" value="KAI3747294.1"/>
    <property type="molecule type" value="Genomic_DNA"/>
</dbReference>
<reference evidence="2" key="1">
    <citation type="journal article" date="2022" name="Mol. Ecol. Resour.">
        <title>The genomes of chicory, endive, great burdock and yacon provide insights into Asteraceae palaeo-polyploidization history and plant inulin production.</title>
        <authorList>
            <person name="Fan W."/>
            <person name="Wang S."/>
            <person name="Wang H."/>
            <person name="Wang A."/>
            <person name="Jiang F."/>
            <person name="Liu H."/>
            <person name="Zhao H."/>
            <person name="Xu D."/>
            <person name="Zhang Y."/>
        </authorList>
    </citation>
    <scope>NUCLEOTIDE SEQUENCE [LARGE SCALE GENOMIC DNA]</scope>
    <source>
        <strain evidence="2">cv. Niubang</strain>
    </source>
</reference>
<comment type="caution">
    <text evidence="1">The sequence shown here is derived from an EMBL/GenBank/DDBJ whole genome shotgun (WGS) entry which is preliminary data.</text>
</comment>
<accession>A0ACB9DKV0</accession>
<gene>
    <name evidence="1" type="ORF">L6452_09748</name>
</gene>
<name>A0ACB9DKV0_ARCLA</name>
<proteinExistence type="predicted"/>
<evidence type="ECO:0000313" key="1">
    <source>
        <dbReference type="EMBL" id="KAI3747294.1"/>
    </source>
</evidence>
<organism evidence="1 2">
    <name type="scientific">Arctium lappa</name>
    <name type="common">Greater burdock</name>
    <name type="synonym">Lappa major</name>
    <dbReference type="NCBI Taxonomy" id="4217"/>
    <lineage>
        <taxon>Eukaryota</taxon>
        <taxon>Viridiplantae</taxon>
        <taxon>Streptophyta</taxon>
        <taxon>Embryophyta</taxon>
        <taxon>Tracheophyta</taxon>
        <taxon>Spermatophyta</taxon>
        <taxon>Magnoliopsida</taxon>
        <taxon>eudicotyledons</taxon>
        <taxon>Gunneridae</taxon>
        <taxon>Pentapetalae</taxon>
        <taxon>asterids</taxon>
        <taxon>campanulids</taxon>
        <taxon>Asterales</taxon>
        <taxon>Asteraceae</taxon>
        <taxon>Carduoideae</taxon>
        <taxon>Cardueae</taxon>
        <taxon>Arctiinae</taxon>
        <taxon>Arctium</taxon>
    </lineage>
</organism>
<dbReference type="Proteomes" id="UP001055879">
    <property type="component" value="Linkage Group LG03"/>
</dbReference>
<keyword evidence="2" id="KW-1185">Reference proteome</keyword>